<organism evidence="1 2">
    <name type="scientific">Sphaerisporangium album</name>
    <dbReference type="NCBI Taxonomy" id="509200"/>
    <lineage>
        <taxon>Bacteria</taxon>
        <taxon>Bacillati</taxon>
        <taxon>Actinomycetota</taxon>
        <taxon>Actinomycetes</taxon>
        <taxon>Streptosporangiales</taxon>
        <taxon>Streptosporangiaceae</taxon>
        <taxon>Sphaerisporangium</taxon>
    </lineage>
</organism>
<keyword evidence="2" id="KW-1185">Reference proteome</keyword>
<dbReference type="InterPro" id="IPR049574">
    <property type="entry name" value="CrtA-like"/>
</dbReference>
<keyword evidence="1" id="KW-0503">Monooxygenase</keyword>
<dbReference type="OrthoDB" id="1122317at2"/>
<dbReference type="SUPFAM" id="SSF54909">
    <property type="entry name" value="Dimeric alpha+beta barrel"/>
    <property type="match status" value="1"/>
</dbReference>
<dbReference type="CDD" id="cd21650">
    <property type="entry name" value="CrtA-like"/>
    <property type="match status" value="1"/>
</dbReference>
<evidence type="ECO:0000313" key="2">
    <source>
        <dbReference type="Proteomes" id="UP000253094"/>
    </source>
</evidence>
<proteinExistence type="predicted"/>
<keyword evidence="1" id="KW-0560">Oxidoreductase</keyword>
<dbReference type="RefSeq" id="WP_114033170.1">
    <property type="nucleotide sequence ID" value="NZ_QOIL01000027.1"/>
</dbReference>
<dbReference type="EMBL" id="QOIL01000027">
    <property type="protein sequence ID" value="RCG22811.1"/>
    <property type="molecule type" value="Genomic_DNA"/>
</dbReference>
<dbReference type="InterPro" id="IPR011008">
    <property type="entry name" value="Dimeric_a/b-barrel"/>
</dbReference>
<sequence>MASFHLIRYPDIGATRYMGLDRPVLRATGGLLFWRLLGTGRGTSMSLGADPRRWALLAVWRDEPALEAFLEHSPIAARWRERASEYWHVRLTPVTSRGHWGGVAPFVPSIPPSPPIRPASSLPLGLLSAREPDLPTDALPRPAAKGPSTPDGPVAVLTRASVRALRLVAFYRSIAAVDRELRESDGCLASLGIGEWPLVRQATFSLWRDATAAGSFAYRGVHHRQVISRVRAENWYAEELFARFIPYASTGTWDGRDPLR</sequence>
<gene>
    <name evidence="1" type="ORF">DQ384_35030</name>
</gene>
<evidence type="ECO:0000313" key="1">
    <source>
        <dbReference type="EMBL" id="RCG22811.1"/>
    </source>
</evidence>
<protein>
    <submittedName>
        <fullName evidence="1">Spheroidene monooxygenase</fullName>
    </submittedName>
</protein>
<dbReference type="GO" id="GO:0004497">
    <property type="term" value="F:monooxygenase activity"/>
    <property type="evidence" value="ECO:0007669"/>
    <property type="project" value="UniProtKB-KW"/>
</dbReference>
<accession>A0A367EXT5</accession>
<dbReference type="Proteomes" id="UP000253094">
    <property type="component" value="Unassembled WGS sequence"/>
</dbReference>
<reference evidence="1 2" key="1">
    <citation type="submission" date="2018-06" db="EMBL/GenBank/DDBJ databases">
        <title>Sphaerisporangium craniellae sp. nov., isolated from a marine sponge in the South China Sea.</title>
        <authorList>
            <person name="Li L."/>
        </authorList>
    </citation>
    <scope>NUCLEOTIDE SEQUENCE [LARGE SCALE GENOMIC DNA]</scope>
    <source>
        <strain evidence="1 2">CCTCC AA 208026</strain>
    </source>
</reference>
<comment type="caution">
    <text evidence="1">The sequence shown here is derived from an EMBL/GenBank/DDBJ whole genome shotgun (WGS) entry which is preliminary data.</text>
</comment>
<name>A0A367EXT5_9ACTN</name>
<dbReference type="AlphaFoldDB" id="A0A367EXT5"/>